<keyword evidence="1" id="KW-0479">Metal-binding</keyword>
<feature type="compositionally biased region" description="Basic and acidic residues" evidence="2">
    <location>
        <begin position="193"/>
        <end position="205"/>
    </location>
</feature>
<dbReference type="Pfam" id="PF14223">
    <property type="entry name" value="Retrotran_gag_2"/>
    <property type="match status" value="1"/>
</dbReference>
<reference evidence="5" key="1">
    <citation type="submission" date="2025-08" db="UniProtKB">
        <authorList>
            <consortium name="RefSeq"/>
        </authorList>
    </citation>
    <scope>IDENTIFICATION</scope>
    <source>
        <tissue evidence="5">Young leaves</tissue>
    </source>
</reference>
<name>A0A6J1F2T3_CUCMO</name>
<keyword evidence="1" id="KW-0863">Zinc-finger</keyword>
<dbReference type="PANTHER" id="PTHR35317:SF35">
    <property type="entry name" value="DUF4219 DOMAIN-CONTAINING PROTEIN"/>
    <property type="match status" value="1"/>
</dbReference>
<evidence type="ECO:0000313" key="5">
    <source>
        <dbReference type="RefSeq" id="XP_022932813.1"/>
    </source>
</evidence>
<dbReference type="Gene3D" id="4.10.60.10">
    <property type="entry name" value="Zinc finger, CCHC-type"/>
    <property type="match status" value="1"/>
</dbReference>
<accession>A0A6J1F2T3</accession>
<dbReference type="Proteomes" id="UP000504609">
    <property type="component" value="Unplaced"/>
</dbReference>
<evidence type="ECO:0000256" key="2">
    <source>
        <dbReference type="SAM" id="MobiDB-lite"/>
    </source>
</evidence>
<evidence type="ECO:0000259" key="3">
    <source>
        <dbReference type="PROSITE" id="PS50158"/>
    </source>
</evidence>
<dbReference type="GeneID" id="111439274"/>
<dbReference type="KEGG" id="cmos:111439274"/>
<evidence type="ECO:0000256" key="1">
    <source>
        <dbReference type="PROSITE-ProRule" id="PRU00047"/>
    </source>
</evidence>
<feature type="compositionally biased region" description="Basic residues" evidence="2">
    <location>
        <begin position="207"/>
        <end position="222"/>
    </location>
</feature>
<dbReference type="PROSITE" id="PS50158">
    <property type="entry name" value="ZF_CCHC"/>
    <property type="match status" value="1"/>
</dbReference>
<dbReference type="InterPro" id="IPR001878">
    <property type="entry name" value="Znf_CCHC"/>
</dbReference>
<gene>
    <name evidence="5" type="primary">LOC111439274</name>
</gene>
<dbReference type="SUPFAM" id="SSF57756">
    <property type="entry name" value="Retrovirus zinc finger-like domains"/>
    <property type="match status" value="1"/>
</dbReference>
<dbReference type="SMART" id="SM00343">
    <property type="entry name" value="ZnF_C2HC"/>
    <property type="match status" value="2"/>
</dbReference>
<keyword evidence="4" id="KW-1185">Reference proteome</keyword>
<proteinExistence type="predicted"/>
<feature type="domain" description="CCHC-type" evidence="3">
    <location>
        <begin position="258"/>
        <end position="274"/>
    </location>
</feature>
<dbReference type="GO" id="GO:0008270">
    <property type="term" value="F:zinc ion binding"/>
    <property type="evidence" value="ECO:0007669"/>
    <property type="project" value="UniProtKB-KW"/>
</dbReference>
<evidence type="ECO:0000313" key="4">
    <source>
        <dbReference type="Proteomes" id="UP000504609"/>
    </source>
</evidence>
<feature type="region of interest" description="Disordered" evidence="2">
    <location>
        <begin position="193"/>
        <end position="235"/>
    </location>
</feature>
<feature type="compositionally biased region" description="Basic and acidic residues" evidence="2">
    <location>
        <begin position="223"/>
        <end position="234"/>
    </location>
</feature>
<dbReference type="AlphaFoldDB" id="A0A6J1F2T3"/>
<organism evidence="4 5">
    <name type="scientific">Cucurbita moschata</name>
    <name type="common">Winter crookneck squash</name>
    <name type="synonym">Cucurbita pepo var. moschata</name>
    <dbReference type="NCBI Taxonomy" id="3662"/>
    <lineage>
        <taxon>Eukaryota</taxon>
        <taxon>Viridiplantae</taxon>
        <taxon>Streptophyta</taxon>
        <taxon>Embryophyta</taxon>
        <taxon>Tracheophyta</taxon>
        <taxon>Spermatophyta</taxon>
        <taxon>Magnoliopsida</taxon>
        <taxon>eudicotyledons</taxon>
        <taxon>Gunneridae</taxon>
        <taxon>Pentapetalae</taxon>
        <taxon>rosids</taxon>
        <taxon>fabids</taxon>
        <taxon>Cucurbitales</taxon>
        <taxon>Cucurbitaceae</taxon>
        <taxon>Cucurbiteae</taxon>
        <taxon>Cucurbita</taxon>
    </lineage>
</organism>
<keyword evidence="1" id="KW-0862">Zinc</keyword>
<dbReference type="GO" id="GO:0003676">
    <property type="term" value="F:nucleic acid binding"/>
    <property type="evidence" value="ECO:0007669"/>
    <property type="project" value="InterPro"/>
</dbReference>
<sequence length="303" mass="34670">MKMKVYLRAQGVWDTIQSTESLDSLNERKDQMALAAIYQAIPEEMLFLLAEKETAKEAWQTLKTIHVGAERVKEAKIQTLNFEFEVMNMKESETIDDYAARLTGVVNKIRTFGDKFEEACLVKKFLRSVPSKFLHIASAIEQFVDLKVMTMEEVIGRLKAYEERIGGNKENAEHVLFTKGEWKAKELKGKGEISTFEKKRSENGGHSRGRGRSGRWRGRGHGRGNDSLHQEKKRDKSKVKGYNCQGLGHYASECRKVKCYNCQKIGHYVSHCRSKKREDQAHLTEMQGDEDESVLLTAQVCEV</sequence>
<dbReference type="RefSeq" id="XP_022932813.1">
    <property type="nucleotide sequence ID" value="XM_023077045.1"/>
</dbReference>
<dbReference type="Pfam" id="PF00098">
    <property type="entry name" value="zf-CCHC"/>
    <property type="match status" value="2"/>
</dbReference>
<dbReference type="InterPro" id="IPR036875">
    <property type="entry name" value="Znf_CCHC_sf"/>
</dbReference>
<dbReference type="PANTHER" id="PTHR35317">
    <property type="entry name" value="OS04G0629600 PROTEIN"/>
    <property type="match status" value="1"/>
</dbReference>
<protein>
    <submittedName>
        <fullName evidence="5">Uncharacterized protein LOC111439274</fullName>
    </submittedName>
</protein>